<keyword evidence="6" id="KW-0694">RNA-binding</keyword>
<dbReference type="Gene3D" id="3.90.180.10">
    <property type="entry name" value="Medium-chain alcohol dehydrogenases, catalytic domain"/>
    <property type="match status" value="1"/>
</dbReference>
<dbReference type="InterPro" id="IPR014182">
    <property type="entry name" value="ADH_Zn_typ-1"/>
</dbReference>
<keyword evidence="8" id="KW-0560">Oxidoreductase</keyword>
<evidence type="ECO:0000256" key="1">
    <source>
        <dbReference type="ARBA" id="ARBA00004496"/>
    </source>
</evidence>
<dbReference type="Proteomes" id="UP001528823">
    <property type="component" value="Unassembled WGS sequence"/>
</dbReference>
<dbReference type="InterPro" id="IPR002364">
    <property type="entry name" value="Quin_OxRdtase/zeta-crystal_CS"/>
</dbReference>
<dbReference type="CDD" id="cd08252">
    <property type="entry name" value="AL_MDR"/>
    <property type="match status" value="1"/>
</dbReference>
<dbReference type="InterPro" id="IPR036291">
    <property type="entry name" value="NAD(P)-bd_dom_sf"/>
</dbReference>
<evidence type="ECO:0000256" key="7">
    <source>
        <dbReference type="ARBA" id="ARBA00022990"/>
    </source>
</evidence>
<keyword evidence="8" id="KW-0479">Metal-binding</keyword>
<sequence length="337" mass="36595">MKAIGFTESLPITDEHSLFTFTTEQPKPEARDLLVKVEAVSINPVDTKVRKKAASQDQLEKPRILGFDAVGTVVSVGDQVTLFKEGDTVFYAGDISRSGSNAEYQLVDERIVGHKPSQLSAAEAAVLPLTALTAWEALFDRLAIKPGDGAGKTILIIGGAGGVGSIAIQLAKQVGKFNVIATASRPETSQWVTELGADQVANHHNLVESVRALGIEHVDYIFNTADTYGHWDAMVELIKPQGAIVGIVESSQPVDLSQLQFKSVAFHWEVMFTRSLYKTEDMIQQHHILEQIKSLADQGTIRSTLTETLTGLDAETLKIAHQKSESGKMMGKLAVVY</sequence>
<evidence type="ECO:0000256" key="5">
    <source>
        <dbReference type="ARBA" id="ARBA00022857"/>
    </source>
</evidence>
<evidence type="ECO:0000256" key="6">
    <source>
        <dbReference type="ARBA" id="ARBA00022884"/>
    </source>
</evidence>
<dbReference type="InterPro" id="IPR013154">
    <property type="entry name" value="ADH-like_N"/>
</dbReference>
<keyword evidence="11" id="KW-1185">Reference proteome</keyword>
<proteinExistence type="inferred from homology"/>
<evidence type="ECO:0000256" key="4">
    <source>
        <dbReference type="ARBA" id="ARBA00022490"/>
    </source>
</evidence>
<protein>
    <recommendedName>
        <fullName evidence="8">Zinc-type alcohol dehydrogenase-like protein</fullName>
    </recommendedName>
</protein>
<dbReference type="RefSeq" id="WP_274688577.1">
    <property type="nucleotide sequence ID" value="NZ_JAPMOU010000009.1"/>
</dbReference>
<dbReference type="Pfam" id="PF08240">
    <property type="entry name" value="ADH_N"/>
    <property type="match status" value="1"/>
</dbReference>
<comment type="subcellular location">
    <subcellularLocation>
        <location evidence="1">Cytoplasm</location>
    </subcellularLocation>
</comment>
<evidence type="ECO:0000256" key="2">
    <source>
        <dbReference type="ARBA" id="ARBA00010371"/>
    </source>
</evidence>
<dbReference type="InterPro" id="IPR013149">
    <property type="entry name" value="ADH-like_C"/>
</dbReference>
<keyword evidence="8" id="KW-0862">Zinc</keyword>
<reference evidence="10 11" key="1">
    <citation type="submission" date="2022-11" db="EMBL/GenBank/DDBJ databases">
        <title>Spartinivicinus poritis sp. nov., isolated from scleractinian coral Porites lutea.</title>
        <authorList>
            <person name="Zhang G."/>
            <person name="Cai L."/>
            <person name="Wei Q."/>
        </authorList>
    </citation>
    <scope>NUCLEOTIDE SEQUENCE [LARGE SCALE GENOMIC DNA]</scope>
    <source>
        <strain evidence="10 11">A2-2</strain>
    </source>
</reference>
<dbReference type="Pfam" id="PF00107">
    <property type="entry name" value="ADH_zinc_N"/>
    <property type="match status" value="1"/>
</dbReference>
<keyword evidence="5" id="KW-0521">NADP</keyword>
<feature type="domain" description="Enoyl reductase (ER)" evidence="9">
    <location>
        <begin position="13"/>
        <end position="335"/>
    </location>
</feature>
<evidence type="ECO:0000313" key="10">
    <source>
        <dbReference type="EMBL" id="MDE1462220.1"/>
    </source>
</evidence>
<name>A0ABT5U779_9GAMM</name>
<keyword evidence="4" id="KW-0963">Cytoplasm</keyword>
<dbReference type="InterPro" id="IPR011032">
    <property type="entry name" value="GroES-like_sf"/>
</dbReference>
<comment type="similarity">
    <text evidence="2 8">Belongs to the zinc-containing alcohol dehydrogenase family. Quinone oxidoreductase subfamily.</text>
</comment>
<dbReference type="PANTHER" id="PTHR44154">
    <property type="entry name" value="QUINONE OXIDOREDUCTASE"/>
    <property type="match status" value="1"/>
</dbReference>
<gene>
    <name evidence="10" type="ORF">ORQ98_09565</name>
</gene>
<evidence type="ECO:0000313" key="11">
    <source>
        <dbReference type="Proteomes" id="UP001528823"/>
    </source>
</evidence>
<dbReference type="PANTHER" id="PTHR44154:SF1">
    <property type="entry name" value="QUINONE OXIDOREDUCTASE"/>
    <property type="match status" value="1"/>
</dbReference>
<dbReference type="NCBIfam" id="TIGR02817">
    <property type="entry name" value="adh_fam_1"/>
    <property type="match status" value="1"/>
</dbReference>
<organism evidence="10 11">
    <name type="scientific">Spartinivicinus poritis</name>
    <dbReference type="NCBI Taxonomy" id="2994640"/>
    <lineage>
        <taxon>Bacteria</taxon>
        <taxon>Pseudomonadati</taxon>
        <taxon>Pseudomonadota</taxon>
        <taxon>Gammaproteobacteria</taxon>
        <taxon>Oceanospirillales</taxon>
        <taxon>Zooshikellaceae</taxon>
        <taxon>Spartinivicinus</taxon>
    </lineage>
</organism>
<evidence type="ECO:0000256" key="8">
    <source>
        <dbReference type="RuleBase" id="RU364000"/>
    </source>
</evidence>
<dbReference type="Gene3D" id="3.40.50.720">
    <property type="entry name" value="NAD(P)-binding Rossmann-like Domain"/>
    <property type="match status" value="1"/>
</dbReference>
<dbReference type="EMBL" id="JAPMOU010000009">
    <property type="protein sequence ID" value="MDE1462220.1"/>
    <property type="molecule type" value="Genomic_DNA"/>
</dbReference>
<evidence type="ECO:0000259" key="9">
    <source>
        <dbReference type="SMART" id="SM00829"/>
    </source>
</evidence>
<dbReference type="SMART" id="SM00829">
    <property type="entry name" value="PKS_ER"/>
    <property type="match status" value="1"/>
</dbReference>
<dbReference type="InterPro" id="IPR051603">
    <property type="entry name" value="Zinc-ADH_QOR/CCCR"/>
</dbReference>
<comment type="caution">
    <text evidence="10">The sequence shown here is derived from an EMBL/GenBank/DDBJ whole genome shotgun (WGS) entry which is preliminary data.</text>
</comment>
<accession>A0ABT5U779</accession>
<dbReference type="InterPro" id="IPR020843">
    <property type="entry name" value="ER"/>
</dbReference>
<dbReference type="SUPFAM" id="SSF51735">
    <property type="entry name" value="NAD(P)-binding Rossmann-fold domains"/>
    <property type="match status" value="1"/>
</dbReference>
<evidence type="ECO:0000256" key="3">
    <source>
        <dbReference type="ARBA" id="ARBA00011881"/>
    </source>
</evidence>
<dbReference type="SUPFAM" id="SSF50129">
    <property type="entry name" value="GroES-like"/>
    <property type="match status" value="1"/>
</dbReference>
<dbReference type="PROSITE" id="PS01162">
    <property type="entry name" value="QOR_ZETA_CRYSTAL"/>
    <property type="match status" value="1"/>
</dbReference>
<keyword evidence="7" id="KW-0007">Acetylation</keyword>
<comment type="subunit">
    <text evidence="3">Homotetramer.</text>
</comment>